<dbReference type="GO" id="GO:0005886">
    <property type="term" value="C:plasma membrane"/>
    <property type="evidence" value="ECO:0007669"/>
    <property type="project" value="TreeGrafter"/>
</dbReference>
<gene>
    <name evidence="3" type="ORF">FH965_00750</name>
</gene>
<proteinExistence type="predicted"/>
<evidence type="ECO:0000256" key="1">
    <source>
        <dbReference type="SAM" id="Phobius"/>
    </source>
</evidence>
<feature type="transmembrane region" description="Helical" evidence="1">
    <location>
        <begin position="25"/>
        <end position="44"/>
    </location>
</feature>
<keyword evidence="1" id="KW-0812">Transmembrane</keyword>
<sequence>MWVYAPAVLLFLVFCWQVLRERRKFSNAVLLGLAALSALVAWIAELVRSGSASGTVVAGSVLAVGALGILLLTCLLFLNGLQMVRKEGRSLTNLFSLMAAVSVLAVIALLIAAAVAETPVLLGIGATALGMTCYLSFLFLCFVGYSFLYGRLYVRRKADYVVVLGSGLIGGSTVPPLLASRLDRAQEVHARLTKRGNSPSVITSGGQGPDEDLPESHAMAAYLTERGFPEDLIEREEKSTTTEENLRFSKAIMEKAKPGYRCVIVTNNYHAFRAALTARRMGIRGQVVGSPTATYFWPNATIREFTAVIVAYKRTNIAVFLLFAAGGVLVWATR</sequence>
<feature type="transmembrane region" description="Helical" evidence="1">
    <location>
        <begin position="56"/>
        <end position="78"/>
    </location>
</feature>
<feature type="transmembrane region" description="Helical" evidence="1">
    <location>
        <begin position="121"/>
        <end position="148"/>
    </location>
</feature>
<name>A0A516R0U5_STRST</name>
<feature type="transmembrane region" description="Helical" evidence="1">
    <location>
        <begin position="90"/>
        <end position="115"/>
    </location>
</feature>
<accession>A0A516R0U5</accession>
<dbReference type="Gene3D" id="3.40.50.620">
    <property type="entry name" value="HUPs"/>
    <property type="match status" value="1"/>
</dbReference>
<reference evidence="3 4" key="1">
    <citation type="journal article" date="2019" name="J. Ind. Microbiol. Biotechnol.">
        <title>The complete genomic sequence of Streptomyces spectabilis NRRL-2792 and identification of secondary metabolite biosynthetic gene clusters.</title>
        <authorList>
            <person name="Sinha A."/>
            <person name="Phillips-Salemka S."/>
            <person name="Niraula T.A."/>
            <person name="Short K.A."/>
            <person name="Niraula N.P."/>
        </authorList>
    </citation>
    <scope>NUCLEOTIDE SEQUENCE [LARGE SCALE GENOMIC DNA]</scope>
    <source>
        <strain evidence="3 4">NRRL 2792</strain>
    </source>
</reference>
<dbReference type="GO" id="GO:0000270">
    <property type="term" value="P:peptidoglycan metabolic process"/>
    <property type="evidence" value="ECO:0007669"/>
    <property type="project" value="TreeGrafter"/>
</dbReference>
<protein>
    <submittedName>
        <fullName evidence="3">YdcF family protein</fullName>
    </submittedName>
</protein>
<keyword evidence="1" id="KW-0472">Membrane</keyword>
<dbReference type="Proteomes" id="UP000316806">
    <property type="component" value="Chromosome"/>
</dbReference>
<evidence type="ECO:0000313" key="3">
    <source>
        <dbReference type="EMBL" id="QDQ09269.1"/>
    </source>
</evidence>
<dbReference type="InterPro" id="IPR014729">
    <property type="entry name" value="Rossmann-like_a/b/a_fold"/>
</dbReference>
<feature type="transmembrane region" description="Helical" evidence="1">
    <location>
        <begin position="315"/>
        <end position="333"/>
    </location>
</feature>
<dbReference type="Pfam" id="PF02698">
    <property type="entry name" value="DUF218"/>
    <property type="match status" value="1"/>
</dbReference>
<dbReference type="GO" id="GO:0043164">
    <property type="term" value="P:Gram-negative-bacterium-type cell wall biogenesis"/>
    <property type="evidence" value="ECO:0007669"/>
    <property type="project" value="TreeGrafter"/>
</dbReference>
<dbReference type="EMBL" id="CP040916">
    <property type="protein sequence ID" value="QDQ09269.1"/>
    <property type="molecule type" value="Genomic_DNA"/>
</dbReference>
<dbReference type="RefSeq" id="WP_144000848.1">
    <property type="nucleotide sequence ID" value="NZ_CP040916.1"/>
</dbReference>
<organism evidence="3 4">
    <name type="scientific">Streptomyces spectabilis</name>
    <dbReference type="NCBI Taxonomy" id="68270"/>
    <lineage>
        <taxon>Bacteria</taxon>
        <taxon>Bacillati</taxon>
        <taxon>Actinomycetota</taxon>
        <taxon>Actinomycetes</taxon>
        <taxon>Kitasatosporales</taxon>
        <taxon>Streptomycetaceae</taxon>
        <taxon>Streptomyces</taxon>
    </lineage>
</organism>
<dbReference type="AlphaFoldDB" id="A0A516R0U5"/>
<keyword evidence="1" id="KW-1133">Transmembrane helix</keyword>
<dbReference type="PANTHER" id="PTHR30336:SF18">
    <property type="entry name" value="MEMBRANE PROTEIN"/>
    <property type="match status" value="1"/>
</dbReference>
<dbReference type="PANTHER" id="PTHR30336">
    <property type="entry name" value="INNER MEMBRANE PROTEIN, PROBABLE PERMEASE"/>
    <property type="match status" value="1"/>
</dbReference>
<dbReference type="CDD" id="cd06259">
    <property type="entry name" value="YdcF-like"/>
    <property type="match status" value="1"/>
</dbReference>
<dbReference type="InterPro" id="IPR051599">
    <property type="entry name" value="Cell_Envelope_Assoc"/>
</dbReference>
<evidence type="ECO:0000259" key="2">
    <source>
        <dbReference type="Pfam" id="PF02698"/>
    </source>
</evidence>
<feature type="domain" description="DUF218" evidence="2">
    <location>
        <begin position="159"/>
        <end position="300"/>
    </location>
</feature>
<dbReference type="InterPro" id="IPR003848">
    <property type="entry name" value="DUF218"/>
</dbReference>
<evidence type="ECO:0000313" key="4">
    <source>
        <dbReference type="Proteomes" id="UP000316806"/>
    </source>
</evidence>